<dbReference type="AlphaFoldDB" id="A0A2N9LP05"/>
<proteinExistence type="predicted"/>
<feature type="transmembrane region" description="Helical" evidence="1">
    <location>
        <begin position="91"/>
        <end position="110"/>
    </location>
</feature>
<dbReference type="EMBL" id="OKRB01000105">
    <property type="protein sequence ID" value="SPE24976.1"/>
    <property type="molecule type" value="Genomic_DNA"/>
</dbReference>
<evidence type="ECO:0000256" key="1">
    <source>
        <dbReference type="SAM" id="Phobius"/>
    </source>
</evidence>
<accession>A0A2N9LP05</accession>
<protein>
    <submittedName>
        <fullName evidence="2">Uncharacterized protein</fullName>
    </submittedName>
</protein>
<name>A0A2N9LP05_9BACT</name>
<dbReference type="Proteomes" id="UP000239735">
    <property type="component" value="Unassembled WGS sequence"/>
</dbReference>
<gene>
    <name evidence="2" type="ORF">SBA5_470097</name>
</gene>
<keyword evidence="1" id="KW-0812">Transmembrane</keyword>
<organism evidence="2 3">
    <name type="scientific">Candidatus Sulfuritelmatomonas gaucii</name>
    <dbReference type="NCBI Taxonomy" id="2043161"/>
    <lineage>
        <taxon>Bacteria</taxon>
        <taxon>Pseudomonadati</taxon>
        <taxon>Acidobacteriota</taxon>
        <taxon>Terriglobia</taxon>
        <taxon>Terriglobales</taxon>
        <taxon>Acidobacteriaceae</taxon>
        <taxon>Candidatus Sulfuritelmatomonas</taxon>
    </lineage>
</organism>
<feature type="transmembrane region" description="Helical" evidence="1">
    <location>
        <begin position="12"/>
        <end position="30"/>
    </location>
</feature>
<evidence type="ECO:0000313" key="2">
    <source>
        <dbReference type="EMBL" id="SPE24976.1"/>
    </source>
</evidence>
<evidence type="ECO:0000313" key="3">
    <source>
        <dbReference type="Proteomes" id="UP000239735"/>
    </source>
</evidence>
<sequence>MREILLERGTMSKFIAIILCIIFPISSIAGDNSYKIVYDGGSLSNAKAGTDMHLFIEGNNIRIMKEKTEIAVIPAAAVTEISYGQDVHRRVGAAIGVAVVSFGIGALLALSKSKKHFVGVTWDNSGQKGGIAFQADKSDYRGLLTGLEGITGKKAVDSDAMTVKN</sequence>
<keyword evidence="1" id="KW-0472">Membrane</keyword>
<reference evidence="3" key="1">
    <citation type="submission" date="2018-02" db="EMBL/GenBank/DDBJ databases">
        <authorList>
            <person name="Hausmann B."/>
        </authorList>
    </citation>
    <scope>NUCLEOTIDE SEQUENCE [LARGE SCALE GENOMIC DNA]</scope>
    <source>
        <strain evidence="3">Peat soil MAG SbA5</strain>
    </source>
</reference>
<keyword evidence="1" id="KW-1133">Transmembrane helix</keyword>